<dbReference type="Pfam" id="PF13025">
    <property type="entry name" value="DUF3886"/>
    <property type="match status" value="1"/>
</dbReference>
<evidence type="ECO:0000313" key="2">
    <source>
        <dbReference type="EMBL" id="MBM7569754.1"/>
    </source>
</evidence>
<evidence type="ECO:0008006" key="4">
    <source>
        <dbReference type="Google" id="ProtNLM"/>
    </source>
</evidence>
<comment type="caution">
    <text evidence="2">The sequence shown here is derived from an EMBL/GenBank/DDBJ whole genome shotgun (WGS) entry which is preliminary data.</text>
</comment>
<reference evidence="2 3" key="1">
    <citation type="submission" date="2021-01" db="EMBL/GenBank/DDBJ databases">
        <title>Genomic Encyclopedia of Type Strains, Phase IV (KMG-IV): sequencing the most valuable type-strain genomes for metagenomic binning, comparative biology and taxonomic classification.</title>
        <authorList>
            <person name="Goeker M."/>
        </authorList>
    </citation>
    <scope>NUCLEOTIDE SEQUENCE [LARGE SCALE GENOMIC DNA]</scope>
    <source>
        <strain evidence="2 3">DSM 23711</strain>
    </source>
</reference>
<feature type="compositionally biased region" description="Basic residues" evidence="1">
    <location>
        <begin position="43"/>
        <end position="57"/>
    </location>
</feature>
<name>A0ABS2MV33_9BACI</name>
<dbReference type="RefSeq" id="WP_204497204.1">
    <property type="nucleotide sequence ID" value="NZ_JAFBDR010000001.1"/>
</dbReference>
<dbReference type="InterPro" id="IPR024980">
    <property type="entry name" value="DUF3886"/>
</dbReference>
<sequence length="77" mass="9337">MSRRKKEKDEFGHSLKERLSGDILSQLSSKKGSLKREEEQKKDRKRKEKIEARKRKEANKSFEQLLEESELDWKKFK</sequence>
<organism evidence="2 3">
    <name type="scientific">Aquibacillus albus</name>
    <dbReference type="NCBI Taxonomy" id="1168171"/>
    <lineage>
        <taxon>Bacteria</taxon>
        <taxon>Bacillati</taxon>
        <taxon>Bacillota</taxon>
        <taxon>Bacilli</taxon>
        <taxon>Bacillales</taxon>
        <taxon>Bacillaceae</taxon>
        <taxon>Aquibacillus</taxon>
    </lineage>
</organism>
<dbReference type="Proteomes" id="UP001296943">
    <property type="component" value="Unassembled WGS sequence"/>
</dbReference>
<protein>
    <recommendedName>
        <fullName evidence="4">DUF3886 domain-containing protein</fullName>
    </recommendedName>
</protein>
<evidence type="ECO:0000256" key="1">
    <source>
        <dbReference type="SAM" id="MobiDB-lite"/>
    </source>
</evidence>
<dbReference type="EMBL" id="JAFBDR010000001">
    <property type="protein sequence ID" value="MBM7569754.1"/>
    <property type="molecule type" value="Genomic_DNA"/>
</dbReference>
<accession>A0ABS2MV33</accession>
<feature type="region of interest" description="Disordered" evidence="1">
    <location>
        <begin position="1"/>
        <end position="58"/>
    </location>
</feature>
<gene>
    <name evidence="2" type="ORF">JOC48_000223</name>
</gene>
<keyword evidence="3" id="KW-1185">Reference proteome</keyword>
<evidence type="ECO:0000313" key="3">
    <source>
        <dbReference type="Proteomes" id="UP001296943"/>
    </source>
</evidence>
<proteinExistence type="predicted"/>
<feature type="compositionally biased region" description="Basic and acidic residues" evidence="1">
    <location>
        <begin position="7"/>
        <end position="20"/>
    </location>
</feature>